<organism evidence="1 2">
    <name type="scientific">Phrynosoma platyrhinos</name>
    <name type="common">Desert horned lizard</name>
    <dbReference type="NCBI Taxonomy" id="52577"/>
    <lineage>
        <taxon>Eukaryota</taxon>
        <taxon>Metazoa</taxon>
        <taxon>Chordata</taxon>
        <taxon>Craniata</taxon>
        <taxon>Vertebrata</taxon>
        <taxon>Euteleostomi</taxon>
        <taxon>Lepidosauria</taxon>
        <taxon>Squamata</taxon>
        <taxon>Bifurcata</taxon>
        <taxon>Unidentata</taxon>
        <taxon>Episquamata</taxon>
        <taxon>Toxicofera</taxon>
        <taxon>Iguania</taxon>
        <taxon>Phrynosomatidae</taxon>
        <taxon>Phrynosomatinae</taxon>
        <taxon>Phrynosoma</taxon>
    </lineage>
</organism>
<accession>A0ABQ7TI96</accession>
<protein>
    <submittedName>
        <fullName evidence="1">Uncharacterized protein</fullName>
    </submittedName>
</protein>
<dbReference type="EMBL" id="JAIPUX010000439">
    <property type="protein sequence ID" value="KAH0629474.1"/>
    <property type="molecule type" value="Genomic_DNA"/>
</dbReference>
<proteinExistence type="predicted"/>
<keyword evidence="2" id="KW-1185">Reference proteome</keyword>
<dbReference type="Proteomes" id="UP000826234">
    <property type="component" value="Unassembled WGS sequence"/>
</dbReference>
<name>A0ABQ7TI96_PHRPL</name>
<evidence type="ECO:0000313" key="1">
    <source>
        <dbReference type="EMBL" id="KAH0629474.1"/>
    </source>
</evidence>
<sequence length="60" mass="6999">SKSRPHERDKWQEFNRSCCFEPSTQLKISGCIPTFHTSQNLLSLRILAVSQHLSKHFQSQ</sequence>
<feature type="non-terminal residue" evidence="1">
    <location>
        <position position="1"/>
    </location>
</feature>
<reference evidence="1 2" key="1">
    <citation type="journal article" date="2022" name="Gigascience">
        <title>A chromosome-level genome assembly and annotation of the desert horned lizard, Phrynosoma platyrhinos, provides insight into chromosomal rearrangements among reptiles.</title>
        <authorList>
            <person name="Koochekian N."/>
            <person name="Ascanio A."/>
            <person name="Farleigh K."/>
            <person name="Card D.C."/>
            <person name="Schield D.R."/>
            <person name="Castoe T.A."/>
            <person name="Jezkova T."/>
        </authorList>
    </citation>
    <scope>NUCLEOTIDE SEQUENCE [LARGE SCALE GENOMIC DNA]</scope>
    <source>
        <tissue evidence="1">Liver</tissue>
    </source>
</reference>
<evidence type="ECO:0000313" key="2">
    <source>
        <dbReference type="Proteomes" id="UP000826234"/>
    </source>
</evidence>
<gene>
    <name evidence="1" type="ORF">JD844_011556</name>
</gene>
<comment type="caution">
    <text evidence="1">The sequence shown here is derived from an EMBL/GenBank/DDBJ whole genome shotgun (WGS) entry which is preliminary data.</text>
</comment>